<dbReference type="AlphaFoldDB" id="A0A3N4YVK1"/>
<sequence>MYSQLVTDKSSDMRNDFDIRVDELFIEAKIQPERNVSVQGLLDGVEIDVGFGYSYRNGQLHLMDKVVASPKAQSARKNANDFAWRAHLAEAADVSSSFLAFTDLSRVPDSYVENEFKSLFRVAYVADVSRPEQASEMLSSLFAH</sequence>
<accession>A0A3N4YVK1</accession>
<dbReference type="Proteomes" id="UP000280501">
    <property type="component" value="Unassembled WGS sequence"/>
</dbReference>
<proteinExistence type="predicted"/>
<protein>
    <submittedName>
        <fullName evidence="1">Uncharacterized protein</fullName>
    </submittedName>
</protein>
<dbReference type="EMBL" id="RKQZ01000001">
    <property type="protein sequence ID" value="RPF22640.1"/>
    <property type="molecule type" value="Genomic_DNA"/>
</dbReference>
<keyword evidence="2" id="KW-1185">Reference proteome</keyword>
<comment type="caution">
    <text evidence="1">The sequence shown here is derived from an EMBL/GenBank/DDBJ whole genome shotgun (WGS) entry which is preliminary data.</text>
</comment>
<evidence type="ECO:0000313" key="2">
    <source>
        <dbReference type="Proteomes" id="UP000280501"/>
    </source>
</evidence>
<organism evidence="1 2">
    <name type="scientific">Myceligenerans xiligouense</name>
    <dbReference type="NCBI Taxonomy" id="253184"/>
    <lineage>
        <taxon>Bacteria</taxon>
        <taxon>Bacillati</taxon>
        <taxon>Actinomycetota</taxon>
        <taxon>Actinomycetes</taxon>
        <taxon>Micrococcales</taxon>
        <taxon>Promicromonosporaceae</taxon>
        <taxon>Myceligenerans</taxon>
    </lineage>
</organism>
<evidence type="ECO:0000313" key="1">
    <source>
        <dbReference type="EMBL" id="RPF22640.1"/>
    </source>
</evidence>
<name>A0A3N4YVK1_9MICO</name>
<gene>
    <name evidence="1" type="ORF">EDD34_3309</name>
</gene>
<reference evidence="1 2" key="1">
    <citation type="submission" date="2018-11" db="EMBL/GenBank/DDBJ databases">
        <title>Sequencing the genomes of 1000 actinobacteria strains.</title>
        <authorList>
            <person name="Klenk H.-P."/>
        </authorList>
    </citation>
    <scope>NUCLEOTIDE SEQUENCE [LARGE SCALE GENOMIC DNA]</scope>
    <source>
        <strain evidence="1 2">DSM 15700</strain>
    </source>
</reference>